<accession>A0A1M7CX46</accession>
<reference evidence="3" key="1">
    <citation type="submission" date="2016-11" db="EMBL/GenBank/DDBJ databases">
        <authorList>
            <person name="Varghese N."/>
            <person name="Submissions S."/>
        </authorList>
    </citation>
    <scope>NUCLEOTIDE SEQUENCE [LARGE SCALE GENOMIC DNA]</scope>
    <source>
        <strain evidence="3">DSM 29327</strain>
    </source>
</reference>
<sequence length="158" mass="17079">MTDAIQSQSPRVLTSWGLWAMICGAVAMVLVFVQIQMLSGQETASIGQQIGEIAGDIKRSAWRSFLGLAPPEPEPISSSRELFDMIFAATPVIAGIAIVLAAISLLMRESWRLGFYGVALGGGAILFQYLWWMALIILGFALLIKIVENIGDIFTFGG</sequence>
<proteinExistence type="predicted"/>
<organism evidence="2 3">
    <name type="scientific">Roseovarius marisflavi</name>
    <dbReference type="NCBI Taxonomy" id="1054996"/>
    <lineage>
        <taxon>Bacteria</taxon>
        <taxon>Pseudomonadati</taxon>
        <taxon>Pseudomonadota</taxon>
        <taxon>Alphaproteobacteria</taxon>
        <taxon>Rhodobacterales</taxon>
        <taxon>Roseobacteraceae</taxon>
        <taxon>Roseovarius</taxon>
    </lineage>
</organism>
<dbReference type="RefSeq" id="WP_073200406.1">
    <property type="nucleotide sequence ID" value="NZ_FRBN01000031.1"/>
</dbReference>
<feature type="transmembrane region" description="Helical" evidence="1">
    <location>
        <begin position="113"/>
        <end position="144"/>
    </location>
</feature>
<dbReference type="EMBL" id="FRBN01000031">
    <property type="protein sequence ID" value="SHL71727.1"/>
    <property type="molecule type" value="Genomic_DNA"/>
</dbReference>
<feature type="transmembrane region" description="Helical" evidence="1">
    <location>
        <begin position="16"/>
        <end position="35"/>
    </location>
</feature>
<feature type="transmembrane region" description="Helical" evidence="1">
    <location>
        <begin position="86"/>
        <end position="107"/>
    </location>
</feature>
<evidence type="ECO:0000256" key="1">
    <source>
        <dbReference type="SAM" id="Phobius"/>
    </source>
</evidence>
<protein>
    <submittedName>
        <fullName evidence="2">Uncharacterized protein</fullName>
    </submittedName>
</protein>
<dbReference type="STRING" id="1054996.SAMN05444414_13128"/>
<dbReference type="AlphaFoldDB" id="A0A1M7CX46"/>
<evidence type="ECO:0000313" key="3">
    <source>
        <dbReference type="Proteomes" id="UP000184191"/>
    </source>
</evidence>
<keyword evidence="1" id="KW-0472">Membrane</keyword>
<keyword evidence="1" id="KW-0812">Transmembrane</keyword>
<name>A0A1M7CX46_9RHOB</name>
<gene>
    <name evidence="2" type="ORF">SAMN05444414_13128</name>
</gene>
<evidence type="ECO:0000313" key="2">
    <source>
        <dbReference type="EMBL" id="SHL71727.1"/>
    </source>
</evidence>
<dbReference type="OrthoDB" id="7859770at2"/>
<keyword evidence="1" id="KW-1133">Transmembrane helix</keyword>
<keyword evidence="3" id="KW-1185">Reference proteome</keyword>
<dbReference type="Proteomes" id="UP000184191">
    <property type="component" value="Unassembled WGS sequence"/>
</dbReference>